<proteinExistence type="predicted"/>
<keyword evidence="1" id="KW-0732">Signal</keyword>
<gene>
    <name evidence="2" type="ORF">L3049_03985</name>
</gene>
<feature type="signal peptide" evidence="1">
    <location>
        <begin position="1"/>
        <end position="25"/>
    </location>
</feature>
<protein>
    <submittedName>
        <fullName evidence="2">Uncharacterized protein</fullName>
    </submittedName>
</protein>
<comment type="caution">
    <text evidence="2">The sequence shown here is derived from an EMBL/GenBank/DDBJ whole genome shotgun (WGS) entry which is preliminary data.</text>
</comment>
<dbReference type="RefSeq" id="WP_275108496.1">
    <property type="nucleotide sequence ID" value="NZ_JAKJSC010000001.1"/>
</dbReference>
<evidence type="ECO:0000313" key="2">
    <source>
        <dbReference type="EMBL" id="MDE5417159.1"/>
    </source>
</evidence>
<sequence>MKTHRLIWISLFLGMQLLFSSLSFAKANDLKEIEKIFSETKALCSSENGLLWGRTLDVPILLVDEENGIIYTNTNSSKLELSSHNNIYSGALPEFINIVKGPAKIDNRIWAVIPLPLPINTIERQCIIIHEAFHCVQPEMNLKPKPYDNNHMKEMEARFWMKLEWKALEFALQSEGENMKQAITDAICFRNYRRALYSECDDCENRFEIHEGMAEYTAQKICRSNEGFKNYLQDKLENIWESDSFVNCFAYYTGPVYAYLLDQSEMDWRTHLGARDDIATLTMTAYNISLPFDMYMEAEERSALYSGAQIMGEELDRVVSL</sequence>
<evidence type="ECO:0000256" key="1">
    <source>
        <dbReference type="SAM" id="SignalP"/>
    </source>
</evidence>
<reference evidence="2 3" key="1">
    <citation type="submission" date="2022-01" db="EMBL/GenBank/DDBJ databases">
        <title>Labilibaculum sp. nov, a marine bacterium isolated from Antarctica.</title>
        <authorList>
            <person name="Dai W."/>
        </authorList>
    </citation>
    <scope>NUCLEOTIDE SEQUENCE [LARGE SCALE GENOMIC DNA]</scope>
    <source>
        <strain evidence="2 3">DW002</strain>
    </source>
</reference>
<dbReference type="EMBL" id="JAKJSC010000001">
    <property type="protein sequence ID" value="MDE5417159.1"/>
    <property type="molecule type" value="Genomic_DNA"/>
</dbReference>
<dbReference type="Proteomes" id="UP001528920">
    <property type="component" value="Unassembled WGS sequence"/>
</dbReference>
<keyword evidence="3" id="KW-1185">Reference proteome</keyword>
<feature type="chain" id="PRO_5046354075" evidence="1">
    <location>
        <begin position="26"/>
        <end position="321"/>
    </location>
</feature>
<accession>A0ABT5VNZ9</accession>
<organism evidence="2 3">
    <name type="scientific">Paralabilibaculum antarcticum</name>
    <dbReference type="NCBI Taxonomy" id="2912572"/>
    <lineage>
        <taxon>Bacteria</taxon>
        <taxon>Pseudomonadati</taxon>
        <taxon>Bacteroidota</taxon>
        <taxon>Bacteroidia</taxon>
        <taxon>Marinilabiliales</taxon>
        <taxon>Marinifilaceae</taxon>
        <taxon>Paralabilibaculum</taxon>
    </lineage>
</organism>
<name>A0ABT5VNZ9_9BACT</name>
<evidence type="ECO:0000313" key="3">
    <source>
        <dbReference type="Proteomes" id="UP001528920"/>
    </source>
</evidence>